<gene>
    <name evidence="12" type="ORF">PMEA_00018698</name>
</gene>
<evidence type="ECO:0000313" key="13">
    <source>
        <dbReference type="Proteomes" id="UP001159428"/>
    </source>
</evidence>
<keyword evidence="4 10" id="KW-1133">Transmembrane helix</keyword>
<dbReference type="PANTHER" id="PTHR24249">
    <property type="entry name" value="HISTAMINE RECEPTOR-RELATED G-PROTEIN COUPLED RECEPTOR"/>
    <property type="match status" value="1"/>
</dbReference>
<evidence type="ECO:0000256" key="6">
    <source>
        <dbReference type="ARBA" id="ARBA00023136"/>
    </source>
</evidence>
<comment type="similarity">
    <text evidence="9">Belongs to the G-protein coupled receptor 1 family.</text>
</comment>
<feature type="transmembrane region" description="Helical" evidence="10">
    <location>
        <begin position="214"/>
        <end position="236"/>
    </location>
</feature>
<feature type="transmembrane region" description="Helical" evidence="10">
    <location>
        <begin position="45"/>
        <end position="68"/>
    </location>
</feature>
<evidence type="ECO:0000256" key="5">
    <source>
        <dbReference type="ARBA" id="ARBA00023040"/>
    </source>
</evidence>
<evidence type="ECO:0000256" key="7">
    <source>
        <dbReference type="ARBA" id="ARBA00023170"/>
    </source>
</evidence>
<dbReference type="EMBL" id="CALNXJ010000032">
    <property type="protein sequence ID" value="CAH3138970.1"/>
    <property type="molecule type" value="Genomic_DNA"/>
</dbReference>
<dbReference type="Gene3D" id="1.20.1070.10">
    <property type="entry name" value="Rhodopsin 7-helix transmembrane proteins"/>
    <property type="match status" value="1"/>
</dbReference>
<keyword evidence="13" id="KW-1185">Reference proteome</keyword>
<dbReference type="PROSITE" id="PS50262">
    <property type="entry name" value="G_PROTEIN_RECEP_F1_2"/>
    <property type="match status" value="1"/>
</dbReference>
<evidence type="ECO:0000256" key="9">
    <source>
        <dbReference type="RuleBase" id="RU000688"/>
    </source>
</evidence>
<accession>A0AAU9X798</accession>
<comment type="subcellular location">
    <subcellularLocation>
        <location evidence="1">Cell membrane</location>
        <topology evidence="1">Multi-pass membrane protein</topology>
    </subcellularLocation>
</comment>
<dbReference type="PROSITE" id="PS00237">
    <property type="entry name" value="G_PROTEIN_RECEP_F1_1"/>
    <property type="match status" value="1"/>
</dbReference>
<dbReference type="GO" id="GO:0004930">
    <property type="term" value="F:G protein-coupled receptor activity"/>
    <property type="evidence" value="ECO:0007669"/>
    <property type="project" value="UniProtKB-KW"/>
</dbReference>
<keyword evidence="8 9" id="KW-0807">Transducer</keyword>
<evidence type="ECO:0000259" key="11">
    <source>
        <dbReference type="PROSITE" id="PS50262"/>
    </source>
</evidence>
<feature type="transmembrane region" description="Helical" evidence="10">
    <location>
        <begin position="153"/>
        <end position="173"/>
    </location>
</feature>
<evidence type="ECO:0000256" key="2">
    <source>
        <dbReference type="ARBA" id="ARBA00022475"/>
    </source>
</evidence>
<protein>
    <recommendedName>
        <fullName evidence="11">G-protein coupled receptors family 1 profile domain-containing protein</fullName>
    </recommendedName>
</protein>
<evidence type="ECO:0000313" key="12">
    <source>
        <dbReference type="EMBL" id="CAH3138970.1"/>
    </source>
</evidence>
<dbReference type="InterPro" id="IPR000276">
    <property type="entry name" value="GPCR_Rhodpsn"/>
</dbReference>
<keyword evidence="2" id="KW-1003">Cell membrane</keyword>
<keyword evidence="5 9" id="KW-0297">G-protein coupled receptor</keyword>
<dbReference type="GO" id="GO:0005886">
    <property type="term" value="C:plasma membrane"/>
    <property type="evidence" value="ECO:0007669"/>
    <property type="project" value="UniProtKB-SubCell"/>
</dbReference>
<dbReference type="InterPro" id="IPR017452">
    <property type="entry name" value="GPCR_Rhodpsn_7TM"/>
</dbReference>
<keyword evidence="6 10" id="KW-0472">Membrane</keyword>
<evidence type="ECO:0000256" key="1">
    <source>
        <dbReference type="ARBA" id="ARBA00004651"/>
    </source>
</evidence>
<evidence type="ECO:0000256" key="8">
    <source>
        <dbReference type="ARBA" id="ARBA00023224"/>
    </source>
</evidence>
<organism evidence="12 13">
    <name type="scientific">Pocillopora meandrina</name>
    <dbReference type="NCBI Taxonomy" id="46732"/>
    <lineage>
        <taxon>Eukaryota</taxon>
        <taxon>Metazoa</taxon>
        <taxon>Cnidaria</taxon>
        <taxon>Anthozoa</taxon>
        <taxon>Hexacorallia</taxon>
        <taxon>Scleractinia</taxon>
        <taxon>Astrocoeniina</taxon>
        <taxon>Pocilloporidae</taxon>
        <taxon>Pocillopora</taxon>
    </lineage>
</organism>
<feature type="transmembrane region" description="Helical" evidence="10">
    <location>
        <begin position="88"/>
        <end position="108"/>
    </location>
</feature>
<proteinExistence type="inferred from homology"/>
<dbReference type="PRINTS" id="PR00237">
    <property type="entry name" value="GPCRRHODOPSN"/>
</dbReference>
<evidence type="ECO:0000256" key="3">
    <source>
        <dbReference type="ARBA" id="ARBA00022692"/>
    </source>
</evidence>
<dbReference type="Pfam" id="PF00001">
    <property type="entry name" value="7tm_1"/>
    <property type="match status" value="1"/>
</dbReference>
<feature type="domain" description="G-protein coupled receptors family 1 profile" evidence="11">
    <location>
        <begin position="25"/>
        <end position="272"/>
    </location>
</feature>
<dbReference type="SUPFAM" id="SSF81321">
    <property type="entry name" value="Family A G protein-coupled receptor-like"/>
    <property type="match status" value="1"/>
</dbReference>
<evidence type="ECO:0000256" key="10">
    <source>
        <dbReference type="SAM" id="Phobius"/>
    </source>
</evidence>
<feature type="transmembrane region" description="Helical" evidence="10">
    <location>
        <begin position="129"/>
        <end position="147"/>
    </location>
</feature>
<reference evidence="12 13" key="1">
    <citation type="submission" date="2022-05" db="EMBL/GenBank/DDBJ databases">
        <authorList>
            <consortium name="Genoscope - CEA"/>
            <person name="William W."/>
        </authorList>
    </citation>
    <scope>NUCLEOTIDE SEQUENCE [LARGE SCALE GENOMIC DNA]</scope>
</reference>
<dbReference type="AlphaFoldDB" id="A0AAU9X798"/>
<feature type="transmembrane region" description="Helical" evidence="10">
    <location>
        <begin position="12"/>
        <end position="33"/>
    </location>
</feature>
<dbReference type="PANTHER" id="PTHR24249:SF372">
    <property type="entry name" value="G-PROTEIN COUPLED RECEPTORS FAMILY 1 PROFILE DOMAIN-CONTAINING PROTEIN"/>
    <property type="match status" value="1"/>
</dbReference>
<evidence type="ECO:0000256" key="4">
    <source>
        <dbReference type="ARBA" id="ARBA00022989"/>
    </source>
</evidence>
<feature type="transmembrane region" description="Helical" evidence="10">
    <location>
        <begin position="256"/>
        <end position="276"/>
    </location>
</feature>
<comment type="caution">
    <text evidence="12">The sequence shown here is derived from an EMBL/GenBank/DDBJ whole genome shotgun (WGS) entry which is preliminary data.</text>
</comment>
<dbReference type="CDD" id="cd00637">
    <property type="entry name" value="7tm_classA_rhodopsin-like"/>
    <property type="match status" value="1"/>
</dbReference>
<sequence length="292" mass="33128">MFNNTTPFVINAAINFPFYVLAIVGNLLILVSFARTPSLVSPSNVLLIGLALTDLCVGLIVQPAYIAWKIHQHFQQDPTLVGFLGRATRFASSLLCGVSYIIVSSLSVDRFLAVHLHLRYHEIVTVRRVAFFCAFVWFPCSVASSLGAWKYGYFELFSAPFVGICLLLNAVLYSKIYRVVRRHQLQVWNQVTVFQSTAQIIISTGLKNSFINIFYLYIICLICYVPYMTTAFISILHFQQRGDMHTPVSVTLAFEVSWTITFINSSFNPLLFSWRLKNIRAAVKRTLKDLLC</sequence>
<dbReference type="InterPro" id="IPR050569">
    <property type="entry name" value="TAAR"/>
</dbReference>
<keyword evidence="3 9" id="KW-0812">Transmembrane</keyword>
<name>A0AAU9X798_9CNID</name>
<dbReference type="Proteomes" id="UP001159428">
    <property type="component" value="Unassembled WGS sequence"/>
</dbReference>
<keyword evidence="7 9" id="KW-0675">Receptor</keyword>